<keyword evidence="2" id="KW-1185">Reference proteome</keyword>
<accession>A0ABY1PAT3</accession>
<evidence type="ECO:0000313" key="1">
    <source>
        <dbReference type="EMBL" id="SMP30275.1"/>
    </source>
</evidence>
<sequence>MAIDIIVTIITIIKGIAKLAKQLSKFVKWINEVLVRGGKGARKVINKIRKITLEEALKWKKEDWLTAKILKFSDDGATFRNSIKLLQREEENIFNIVAHGSNNGKFVDYSGTWTKAEDYANIIKAEGWIEGTPIRLVSCYSGSLKNGFAAKLAKILKVEVEAPTLKIRVDDLGNFVHDKNGKFIKFKP</sequence>
<evidence type="ECO:0008006" key="3">
    <source>
        <dbReference type="Google" id="ProtNLM"/>
    </source>
</evidence>
<evidence type="ECO:0000313" key="2">
    <source>
        <dbReference type="Proteomes" id="UP001157960"/>
    </source>
</evidence>
<dbReference type="EMBL" id="FXTZ01000012">
    <property type="protein sequence ID" value="SMP30275.1"/>
    <property type="molecule type" value="Genomic_DNA"/>
</dbReference>
<reference evidence="1 2" key="1">
    <citation type="submission" date="2017-05" db="EMBL/GenBank/DDBJ databases">
        <authorList>
            <person name="Varghese N."/>
            <person name="Submissions S."/>
        </authorList>
    </citation>
    <scope>NUCLEOTIDE SEQUENCE [LARGE SCALE GENOMIC DNA]</scope>
    <source>
        <strain evidence="1 2">DSM 28214</strain>
    </source>
</reference>
<dbReference type="RefSeq" id="WP_283423182.1">
    <property type="nucleotide sequence ID" value="NZ_FXTZ01000012.1"/>
</dbReference>
<gene>
    <name evidence="1" type="ORF">SAMN06264346_112111</name>
</gene>
<protein>
    <recommendedName>
        <fullName evidence="3">DUF4347 domain-containing protein</fullName>
    </recommendedName>
</protein>
<name>A0ABY1PAT3_9FLAO</name>
<organism evidence="1 2">
    <name type="scientific">Chryseobacterium profundimaris</name>
    <dbReference type="NCBI Taxonomy" id="1387275"/>
    <lineage>
        <taxon>Bacteria</taxon>
        <taxon>Pseudomonadati</taxon>
        <taxon>Bacteroidota</taxon>
        <taxon>Flavobacteriia</taxon>
        <taxon>Flavobacteriales</taxon>
        <taxon>Weeksellaceae</taxon>
        <taxon>Chryseobacterium group</taxon>
        <taxon>Chryseobacterium</taxon>
    </lineage>
</organism>
<comment type="caution">
    <text evidence="1">The sequence shown here is derived from an EMBL/GenBank/DDBJ whole genome shotgun (WGS) entry which is preliminary data.</text>
</comment>
<proteinExistence type="predicted"/>
<dbReference type="Proteomes" id="UP001157960">
    <property type="component" value="Unassembled WGS sequence"/>
</dbReference>